<evidence type="ECO:0000256" key="3">
    <source>
        <dbReference type="SAM" id="Phobius"/>
    </source>
</evidence>
<keyword evidence="3" id="KW-0472">Membrane</keyword>
<feature type="transmembrane region" description="Helical" evidence="3">
    <location>
        <begin position="456"/>
        <end position="474"/>
    </location>
</feature>
<evidence type="ECO:0000259" key="4">
    <source>
        <dbReference type="Pfam" id="PF01578"/>
    </source>
</evidence>
<feature type="transmembrane region" description="Helical" evidence="3">
    <location>
        <begin position="119"/>
        <end position="138"/>
    </location>
</feature>
<dbReference type="InterPro" id="IPR002541">
    <property type="entry name" value="Cyt_c_assembly"/>
</dbReference>
<evidence type="ECO:0000259" key="5">
    <source>
        <dbReference type="Pfam" id="PF16327"/>
    </source>
</evidence>
<feature type="transmembrane region" description="Helical" evidence="3">
    <location>
        <begin position="171"/>
        <end position="196"/>
    </location>
</feature>
<feature type="transmembrane region" description="Helical" evidence="3">
    <location>
        <begin position="352"/>
        <end position="376"/>
    </location>
</feature>
<evidence type="ECO:0000256" key="1">
    <source>
        <dbReference type="ARBA" id="ARBA00009186"/>
    </source>
</evidence>
<reference evidence="6 7" key="1">
    <citation type="submission" date="2018-12" db="EMBL/GenBank/DDBJ databases">
        <title>Genome Sequence of Candidatus Viridilinea halotolerans isolated from saline sulfide-rich spring.</title>
        <authorList>
            <person name="Grouzdev D.S."/>
            <person name="Burganskaya E.I."/>
            <person name="Krutkina M.S."/>
            <person name="Sukhacheva M.V."/>
            <person name="Gorlenko V.M."/>
        </authorList>
    </citation>
    <scope>NUCLEOTIDE SEQUENCE [LARGE SCALE GENOMIC DNA]</scope>
    <source>
        <strain evidence="6">Chok-6</strain>
    </source>
</reference>
<feature type="transmembrane region" description="Helical" evidence="3">
    <location>
        <begin position="425"/>
        <end position="444"/>
    </location>
</feature>
<feature type="transmembrane region" description="Helical" evidence="3">
    <location>
        <begin position="81"/>
        <end position="110"/>
    </location>
</feature>
<keyword evidence="2" id="KW-0201">Cytochrome c-type biogenesis</keyword>
<dbReference type="GO" id="GO:0016020">
    <property type="term" value="C:membrane"/>
    <property type="evidence" value="ECO:0007669"/>
    <property type="project" value="InterPro"/>
</dbReference>
<dbReference type="PRINTS" id="PR01410">
    <property type="entry name" value="CCBIOGENESIS"/>
</dbReference>
<name>A0A426U3B5_9CHLR</name>
<feature type="domain" description="Cytochrome c-type biogenesis protein CcmF C-terminal" evidence="5">
    <location>
        <begin position="399"/>
        <end position="611"/>
    </location>
</feature>
<feature type="transmembrane region" description="Helical" evidence="3">
    <location>
        <begin position="249"/>
        <end position="264"/>
    </location>
</feature>
<feature type="transmembrane region" description="Helical" evidence="3">
    <location>
        <begin position="510"/>
        <end position="532"/>
    </location>
</feature>
<comment type="caution">
    <text evidence="6">The sequence shown here is derived from an EMBL/GenBank/DDBJ whole genome shotgun (WGS) entry which is preliminary data.</text>
</comment>
<organism evidence="6 7">
    <name type="scientific">Candidatus Viridilinea halotolerans</name>
    <dbReference type="NCBI Taxonomy" id="2491704"/>
    <lineage>
        <taxon>Bacteria</taxon>
        <taxon>Bacillati</taxon>
        <taxon>Chloroflexota</taxon>
        <taxon>Chloroflexia</taxon>
        <taxon>Chloroflexales</taxon>
        <taxon>Chloroflexineae</taxon>
        <taxon>Oscillochloridaceae</taxon>
        <taxon>Candidatus Viridilinea</taxon>
    </lineage>
</organism>
<accession>A0A426U3B5</accession>
<sequence>MYLLGTFLIITAIAMALLAVGSYAVVIRQGGATPLLYGRFGVYASLGAVIMTWTLLIAAFLGRRFDLEYVNNYSSRDLDLFFTVAASWAGQPGSFLVWILFGAIATVLLIQRARHFEPYALLVFMLVQAGLLTFVLILNPFKPLLDAVTGLQLTPPDGRGLNPLLHNFWMIIHPPVLFIGYALATVPFAFAVAALVRRDYDTWVARALPWALAAWGFLGLGLVLGGYWAYETLGWGGYWGWDPVENSSLVPWLTLTALLHGMLVQRTGGGLRKTNLLLALLSYVLVFYATFLTRSGVYANFSVHSFVAEGIFGGLVSFLVILSVGSLLLLLWRGRDIPKRALSDTFFSRDSFFVLAILTIALVALVVSVGTSMPVISAIPGVGHTLQDWMGAAFELDDGTLMNPQAQPFEDGRFSLAPSFYQQTTPPLALVAIILMTLGPLLGWRDSNLSNLLRTLRWPALAALLATIGAMFVSVRDLLALAYVAGGTFALGTNLVMIQRTLKSGWMRIGGYLAHVGFAIMILGFVGSGAYATPDTRLTLAPGERVELYGYEFIFNGYQLDEQEHGVLDFTVSNGERTFNARPYLYENRTMGMTITAPSIHSFLWYDLYISPAGYDPERDQARPVLGQSESAEIGPYQVTFLGFNLDREAMNQASDLSVGASLRVRYEGTDYEVEPMVQIVNNAPSGQQELQYIPAELPGGAKLTMVSLDPGTRRVMLQASGPGVENLPVTEAKGVIAVSQKPLVILVWVGSGIFLIGGFIALMRRYLEGQAILAGVSPRLPRGLPLGGARLGSRGTGR</sequence>
<dbReference type="InterPro" id="IPR003567">
    <property type="entry name" value="Cyt_c_biogenesis"/>
</dbReference>
<dbReference type="Pfam" id="PF01578">
    <property type="entry name" value="Cytochrom_C_asm"/>
    <property type="match status" value="1"/>
</dbReference>
<dbReference type="PANTHER" id="PTHR43653">
    <property type="entry name" value="CYTOCHROME C ASSEMBLY PROTEIN-RELATED"/>
    <property type="match status" value="1"/>
</dbReference>
<dbReference type="Proteomes" id="UP000280307">
    <property type="component" value="Unassembled WGS sequence"/>
</dbReference>
<feature type="transmembrane region" description="Helical" evidence="3">
    <location>
        <begin position="311"/>
        <end position="332"/>
    </location>
</feature>
<feature type="transmembrane region" description="Helical" evidence="3">
    <location>
        <begin position="480"/>
        <end position="498"/>
    </location>
</feature>
<dbReference type="AlphaFoldDB" id="A0A426U3B5"/>
<dbReference type="EMBL" id="RSAS01000279">
    <property type="protein sequence ID" value="RRR74352.1"/>
    <property type="molecule type" value="Genomic_DNA"/>
</dbReference>
<dbReference type="Pfam" id="PF16327">
    <property type="entry name" value="CcmF_C"/>
    <property type="match status" value="1"/>
</dbReference>
<feature type="transmembrane region" description="Helical" evidence="3">
    <location>
        <begin position="276"/>
        <end position="299"/>
    </location>
</feature>
<evidence type="ECO:0000313" key="6">
    <source>
        <dbReference type="EMBL" id="RRR74352.1"/>
    </source>
</evidence>
<gene>
    <name evidence="6" type="ORF">EI684_07270</name>
</gene>
<dbReference type="GO" id="GO:0020037">
    <property type="term" value="F:heme binding"/>
    <property type="evidence" value="ECO:0007669"/>
    <property type="project" value="InterPro"/>
</dbReference>
<proteinExistence type="inferred from homology"/>
<keyword evidence="3" id="KW-1133">Transmembrane helix</keyword>
<evidence type="ECO:0000313" key="7">
    <source>
        <dbReference type="Proteomes" id="UP000280307"/>
    </source>
</evidence>
<feature type="domain" description="Cytochrome c assembly protein" evidence="4">
    <location>
        <begin position="91"/>
        <end position="295"/>
    </location>
</feature>
<comment type="similarity">
    <text evidence="1">Belongs to the CcmF/CycK/Ccl1/NrfE/CcsA family.</text>
</comment>
<feature type="transmembrane region" description="Helical" evidence="3">
    <location>
        <begin position="744"/>
        <end position="764"/>
    </location>
</feature>
<dbReference type="GO" id="GO:0015232">
    <property type="term" value="F:heme transmembrane transporter activity"/>
    <property type="evidence" value="ECO:0007669"/>
    <property type="project" value="InterPro"/>
</dbReference>
<protein>
    <submittedName>
        <fullName evidence="6">Cytochrome C biogenesis protein</fullName>
    </submittedName>
</protein>
<feature type="transmembrane region" description="Helical" evidence="3">
    <location>
        <begin position="6"/>
        <end position="28"/>
    </location>
</feature>
<evidence type="ECO:0000256" key="2">
    <source>
        <dbReference type="ARBA" id="ARBA00022748"/>
    </source>
</evidence>
<dbReference type="PANTHER" id="PTHR43653:SF1">
    <property type="entry name" value="CYTOCHROME C-TYPE BIOGENESIS PROTEIN CCMF"/>
    <property type="match status" value="1"/>
</dbReference>
<dbReference type="InterPro" id="IPR032523">
    <property type="entry name" value="CcmF_C"/>
</dbReference>
<dbReference type="GO" id="GO:0017004">
    <property type="term" value="P:cytochrome complex assembly"/>
    <property type="evidence" value="ECO:0007669"/>
    <property type="project" value="UniProtKB-KW"/>
</dbReference>
<keyword evidence="3" id="KW-0812">Transmembrane</keyword>
<feature type="transmembrane region" description="Helical" evidence="3">
    <location>
        <begin position="208"/>
        <end position="229"/>
    </location>
</feature>
<feature type="transmembrane region" description="Helical" evidence="3">
    <location>
        <begin position="40"/>
        <end position="61"/>
    </location>
</feature>